<dbReference type="AlphaFoldDB" id="J0NRW9"/>
<reference evidence="3 4" key="1">
    <citation type="submission" date="2012-05" db="EMBL/GenBank/DDBJ databases">
        <authorList>
            <person name="Harkins D.M."/>
            <person name="Madupu R."/>
            <person name="Durkin A.S."/>
            <person name="Torralba M."/>
            <person name="Methe B."/>
            <person name="Sutton G.G."/>
            <person name="Nelson K.E."/>
        </authorList>
    </citation>
    <scope>NUCLEOTIDE SEQUENCE [LARGE SCALE GENOMIC DNA]</scope>
    <source>
        <strain evidence="3 4">F0489</strain>
    </source>
</reference>
<evidence type="ECO:0000259" key="2">
    <source>
        <dbReference type="Pfam" id="PF01551"/>
    </source>
</evidence>
<dbReference type="GO" id="GO:0004222">
    <property type="term" value="F:metalloendopeptidase activity"/>
    <property type="evidence" value="ECO:0007669"/>
    <property type="project" value="TreeGrafter"/>
</dbReference>
<dbReference type="InterPro" id="IPR011055">
    <property type="entry name" value="Dup_hybrid_motif"/>
</dbReference>
<feature type="signal peptide" evidence="1">
    <location>
        <begin position="1"/>
        <end position="24"/>
    </location>
</feature>
<dbReference type="eggNOG" id="COG0739">
    <property type="taxonomic scope" value="Bacteria"/>
</dbReference>
<keyword evidence="4" id="KW-1185">Reference proteome</keyword>
<name>J0NRW9_9ACTO</name>
<feature type="chain" id="PRO_5003737168" evidence="1">
    <location>
        <begin position="25"/>
        <end position="264"/>
    </location>
</feature>
<dbReference type="SUPFAM" id="SSF51261">
    <property type="entry name" value="Duplicated hybrid motif"/>
    <property type="match status" value="1"/>
</dbReference>
<evidence type="ECO:0000313" key="4">
    <source>
        <dbReference type="Proteomes" id="UP000002941"/>
    </source>
</evidence>
<keyword evidence="1" id="KW-0732">Signal</keyword>
<gene>
    <name evidence="3" type="ORF">HMPREF1318_3084</name>
</gene>
<evidence type="ECO:0000256" key="1">
    <source>
        <dbReference type="SAM" id="SignalP"/>
    </source>
</evidence>
<dbReference type="InterPro" id="IPR016047">
    <property type="entry name" value="M23ase_b-sheet_dom"/>
</dbReference>
<dbReference type="CDD" id="cd12797">
    <property type="entry name" value="M23_peptidase"/>
    <property type="match status" value="1"/>
</dbReference>
<dbReference type="Pfam" id="PF01551">
    <property type="entry name" value="Peptidase_M23"/>
    <property type="match status" value="1"/>
</dbReference>
<feature type="domain" description="M23ase beta-sheet core" evidence="2">
    <location>
        <begin position="157"/>
        <end position="218"/>
    </location>
</feature>
<dbReference type="PANTHER" id="PTHR21666">
    <property type="entry name" value="PEPTIDASE-RELATED"/>
    <property type="match status" value="1"/>
</dbReference>
<accession>J0NRW9</accession>
<dbReference type="Proteomes" id="UP000002941">
    <property type="component" value="Unassembled WGS sequence"/>
</dbReference>
<evidence type="ECO:0000313" key="3">
    <source>
        <dbReference type="EMBL" id="EJF47577.1"/>
    </source>
</evidence>
<comment type="caution">
    <text evidence="3">The sequence shown here is derived from an EMBL/GenBank/DDBJ whole genome shotgun (WGS) entry which is preliminary data.</text>
</comment>
<protein>
    <submittedName>
        <fullName evidence="3">Peptidase, M23 family</fullName>
    </submittedName>
</protein>
<organism evidence="3 4">
    <name type="scientific">Actinomyces massiliensis F0489</name>
    <dbReference type="NCBI Taxonomy" id="1125718"/>
    <lineage>
        <taxon>Bacteria</taxon>
        <taxon>Bacillati</taxon>
        <taxon>Actinomycetota</taxon>
        <taxon>Actinomycetes</taxon>
        <taxon>Actinomycetales</taxon>
        <taxon>Actinomycetaceae</taxon>
        <taxon>Actinomyces</taxon>
    </lineage>
</organism>
<dbReference type="PANTHER" id="PTHR21666:SF270">
    <property type="entry name" value="MUREIN HYDROLASE ACTIVATOR ENVC"/>
    <property type="match status" value="1"/>
</dbReference>
<proteinExistence type="predicted"/>
<dbReference type="PATRIC" id="fig|1125718.3.peg.134"/>
<sequence>MSRPAITRRRAVLAGLVAAITAAAVERRSMTGTTASRPLPEDGVVGRLPFDGSWLTEISPTRQVPSHGTDLFGTTYAIDFIAVDEAGRTAPGYSLRTILATEPPELFHAFGRPLYSPVAGTVAAVHDGEPDHEARRSPLTLIPYGLSQSKRIRRGAAGVAGNYAVIRTAGSSLYVALAHLRRGSLLVSPGDRVGPGDRIGSCGNSGNSTQPHLHIQAMDGLDLDVARGVPLRFEQFRQHAPGRRAAPAHRRLACPDQGSVISAA</sequence>
<dbReference type="Gene3D" id="2.70.70.10">
    <property type="entry name" value="Glucose Permease (Domain IIA)"/>
    <property type="match status" value="1"/>
</dbReference>
<dbReference type="EMBL" id="AKFT01000008">
    <property type="protein sequence ID" value="EJF47577.1"/>
    <property type="molecule type" value="Genomic_DNA"/>
</dbReference>
<dbReference type="InterPro" id="IPR050570">
    <property type="entry name" value="Cell_wall_metabolism_enzyme"/>
</dbReference>